<feature type="compositionally biased region" description="Polar residues" evidence="1">
    <location>
        <begin position="761"/>
        <end position="772"/>
    </location>
</feature>
<feature type="region of interest" description="Disordered" evidence="1">
    <location>
        <begin position="162"/>
        <end position="200"/>
    </location>
</feature>
<feature type="region of interest" description="Disordered" evidence="1">
    <location>
        <begin position="463"/>
        <end position="495"/>
    </location>
</feature>
<feature type="region of interest" description="Disordered" evidence="1">
    <location>
        <begin position="746"/>
        <end position="821"/>
    </location>
</feature>
<evidence type="ECO:0000313" key="2">
    <source>
        <dbReference type="EMBL" id="KAK0319702.1"/>
    </source>
</evidence>
<dbReference type="AlphaFoldDB" id="A0AAN6FLW1"/>
<evidence type="ECO:0000256" key="1">
    <source>
        <dbReference type="SAM" id="MobiDB-lite"/>
    </source>
</evidence>
<feature type="region of interest" description="Disordered" evidence="1">
    <location>
        <begin position="27"/>
        <end position="47"/>
    </location>
</feature>
<organism evidence="2 3">
    <name type="scientific">Friedmanniomyces endolithicus</name>
    <dbReference type="NCBI Taxonomy" id="329885"/>
    <lineage>
        <taxon>Eukaryota</taxon>
        <taxon>Fungi</taxon>
        <taxon>Dikarya</taxon>
        <taxon>Ascomycota</taxon>
        <taxon>Pezizomycotina</taxon>
        <taxon>Dothideomycetes</taxon>
        <taxon>Dothideomycetidae</taxon>
        <taxon>Mycosphaerellales</taxon>
        <taxon>Teratosphaeriaceae</taxon>
        <taxon>Friedmanniomyces</taxon>
    </lineage>
</organism>
<feature type="compositionally biased region" description="Polar residues" evidence="1">
    <location>
        <begin position="28"/>
        <end position="40"/>
    </location>
</feature>
<feature type="region of interest" description="Disordered" evidence="1">
    <location>
        <begin position="632"/>
        <end position="681"/>
    </location>
</feature>
<proteinExistence type="predicted"/>
<feature type="region of interest" description="Disordered" evidence="1">
    <location>
        <begin position="706"/>
        <end position="732"/>
    </location>
</feature>
<accession>A0AAN6FLW1</accession>
<feature type="compositionally biased region" description="Basic and acidic residues" evidence="1">
    <location>
        <begin position="798"/>
        <end position="808"/>
    </location>
</feature>
<feature type="region of interest" description="Disordered" evidence="1">
    <location>
        <begin position="311"/>
        <end position="439"/>
    </location>
</feature>
<dbReference type="Proteomes" id="UP001168146">
    <property type="component" value="Unassembled WGS sequence"/>
</dbReference>
<reference evidence="2" key="1">
    <citation type="submission" date="2021-12" db="EMBL/GenBank/DDBJ databases">
        <title>Black yeast isolated from Biological Soil Crust.</title>
        <authorList>
            <person name="Kurbessoian T."/>
        </authorList>
    </citation>
    <scope>NUCLEOTIDE SEQUENCE</scope>
    <source>
        <strain evidence="2">CCFEE 5208</strain>
    </source>
</reference>
<dbReference type="EMBL" id="JASUXU010000029">
    <property type="protein sequence ID" value="KAK0319702.1"/>
    <property type="molecule type" value="Genomic_DNA"/>
</dbReference>
<protein>
    <submittedName>
        <fullName evidence="2">Uncharacterized protein</fullName>
    </submittedName>
</protein>
<name>A0AAN6FLW1_9PEZI</name>
<evidence type="ECO:0000313" key="3">
    <source>
        <dbReference type="Proteomes" id="UP001168146"/>
    </source>
</evidence>
<gene>
    <name evidence="2" type="ORF">LTR82_009408</name>
</gene>
<sequence length="859" mass="92786">MLRCPPSRVNLTSSDLTDFDRRYFARQQARSDQAQGTSIRLSPGPNRLTSVALVPEQHNEGRKRAASTLSKATICSTENGTLQCMPEASSTDASAIWTATTPSNILSRRSDQSDLCTEAANALANTIYQQSPSQPPPHTVAGWRAAPVPETLPLQHDEQRFHDQHAHPGPTDLDGSADLRLPNTPLASREDTGGPLPHPSAQRSVVGMPPYHQAPVVTPHRTLPSLLSSARARRRHARSHDIIIPEYEQSVHDAIQSRHLERVPSGEFVPGLPQPVPELILPPYDEPTVFGMTLPLDPGAAVFVPRTRFGTTTGSELSISGGLEPRWSSLNTAHSTSDLKIRSSSEQNAEQPVRYRITPGVQQDGNLQPRYQRRSRASNQNDPAPNLERYPLLRPSSRPVTGRHLSGSHRPVLMPGRRASRTLVSTPHRTPSAALTGHTELSMASLPTASLASLGGINNRYPQVPSPVSASSGRSQATLQPPTSEPRVGTRSSSLAWTHTTLSPARRIPSMVSAASGISSALSSRHSSTEGLHAAAEFLRMRSSPLDDLTESLSRLAASRPRSVAHSWERSPGQRQRVSLLNGDLFRAEASPVLPDERNTTIVMSAVIPESQRNAAIPTRVADMACLPPQAGTPQVLTPARVSSSPLPSTPPVRRITSETSTPRSPLKEISPSKTSRTPRSAIIRKPLPSHATAATPRVRVYDDSVPAHMQPQTPADIGTSARRARGLSEAAVQGPTALANAVALTSSPPIPQRRSHRHTYPSTTPRPQVSHSLPGITPAGPSTASAQGPSRPPQAGRRADARTHSSEENEIESQMGLLEEDRRIWERLQEAGSLESTPPGEGRVAHDIRRILETYARC</sequence>
<comment type="caution">
    <text evidence="2">The sequence shown here is derived from an EMBL/GenBank/DDBJ whole genome shotgun (WGS) entry which is preliminary data.</text>
</comment>
<feature type="compositionally biased region" description="Polar residues" evidence="1">
    <location>
        <begin position="466"/>
        <end position="482"/>
    </location>
</feature>